<evidence type="ECO:0000256" key="1">
    <source>
        <dbReference type="ARBA" id="ARBA00004123"/>
    </source>
</evidence>
<reference evidence="13" key="1">
    <citation type="submission" date="2017-02" db="UniProtKB">
        <authorList>
            <consortium name="WormBaseParasite"/>
        </authorList>
    </citation>
    <scope>IDENTIFICATION</scope>
</reference>
<dbReference type="Proteomes" id="UP000046393">
    <property type="component" value="Unplaced"/>
</dbReference>
<feature type="coiled-coil region" evidence="8">
    <location>
        <begin position="947"/>
        <end position="974"/>
    </location>
</feature>
<feature type="compositionally biased region" description="Polar residues" evidence="9">
    <location>
        <begin position="1308"/>
        <end position="1317"/>
    </location>
</feature>
<dbReference type="SUPFAM" id="SSF68906">
    <property type="entry name" value="SAP domain"/>
    <property type="match status" value="1"/>
</dbReference>
<dbReference type="Pfam" id="PF02037">
    <property type="entry name" value="SAP"/>
    <property type="match status" value="1"/>
</dbReference>
<feature type="coiled-coil region" evidence="8">
    <location>
        <begin position="804"/>
        <end position="862"/>
    </location>
</feature>
<feature type="domain" description="SAP" evidence="11">
    <location>
        <begin position="316"/>
        <end position="350"/>
    </location>
</feature>
<feature type="region of interest" description="Disordered" evidence="9">
    <location>
        <begin position="1008"/>
        <end position="1061"/>
    </location>
</feature>
<dbReference type="InterPro" id="IPR003034">
    <property type="entry name" value="SAP_dom"/>
</dbReference>
<feature type="compositionally biased region" description="Low complexity" evidence="9">
    <location>
        <begin position="1295"/>
        <end position="1305"/>
    </location>
</feature>
<feature type="region of interest" description="Disordered" evidence="9">
    <location>
        <begin position="1267"/>
        <end position="1319"/>
    </location>
</feature>
<evidence type="ECO:0000256" key="2">
    <source>
        <dbReference type="ARBA" id="ARBA00022737"/>
    </source>
</evidence>
<evidence type="ECO:0000259" key="11">
    <source>
        <dbReference type="PROSITE" id="PS50800"/>
    </source>
</evidence>
<feature type="compositionally biased region" description="Low complexity" evidence="9">
    <location>
        <begin position="1010"/>
        <end position="1024"/>
    </location>
</feature>
<evidence type="ECO:0000256" key="4">
    <source>
        <dbReference type="ARBA" id="ARBA00023054"/>
    </source>
</evidence>
<keyword evidence="12" id="KW-1185">Reference proteome</keyword>
<evidence type="ECO:0000256" key="7">
    <source>
        <dbReference type="PROSITE-ProRule" id="PRU00401"/>
    </source>
</evidence>
<keyword evidence="2" id="KW-0677">Repeat</keyword>
<evidence type="ECO:0000256" key="10">
    <source>
        <dbReference type="SAM" id="SignalP"/>
    </source>
</evidence>
<keyword evidence="5" id="KW-0804">Transcription</keyword>
<dbReference type="InterPro" id="IPR043451">
    <property type="entry name" value="Myocardin-like"/>
</dbReference>
<name>A0A0N5AA29_9BILA</name>
<keyword evidence="4 8" id="KW-0175">Coiled coil</keyword>
<evidence type="ECO:0000256" key="3">
    <source>
        <dbReference type="ARBA" id="ARBA00023015"/>
    </source>
</evidence>
<accession>A0A0N5AA29</accession>
<dbReference type="SMART" id="SM00513">
    <property type="entry name" value="SAP"/>
    <property type="match status" value="1"/>
</dbReference>
<feature type="region of interest" description="Disordered" evidence="9">
    <location>
        <begin position="671"/>
        <end position="694"/>
    </location>
</feature>
<dbReference type="GO" id="GO:0005634">
    <property type="term" value="C:nucleus"/>
    <property type="evidence" value="ECO:0007669"/>
    <property type="project" value="UniProtKB-SubCell"/>
</dbReference>
<sequence length="1355" mass="148608">MLASSSMGVDMLLLWATSADFKAIANCRCDCCANEREPSNADPLIQTKAEVLKRCKLKDSLNRKLQRRPGPLELVTKKILQADAELEQAIQVLIRIGILEGRLLFTRTTDLNENGHNSQHASCYIPGMEVIATPTCSHQSKVANICKARFRKRSHQNRGPYEQSVCSPAAQTLSKFKLQDNKEASLEAYKISDLKNDNALLQPCSPNETIEQFDDLGEAHSSYDLLLHQQHLYLQWQKEVENSKSTGSVQQDDAAGQNTDSSCVVIPQSSSEVSYQVNNEYQESASYQNIVSPSSDSSHTAVVTPVIDTEKLRTKLSDYRVQDLKNECKKRQLPVSGSKPQLLERLKPYEDDILGSTPTMNSQEIILDSVTAPSPASESSIGSSRLPPISNVINDYIQQNVTQHPIAVTQQQPVLVQIPASSQQQVLHLVASNGAIIANTTVPSNMQCYCIAPDYAATTNEGSVGGSRIIAAEQLRTESGSQPTATVQYIPGQPQPVVSAATEPTFSFAQLGSGGQFTLVQTSSSSPDFQAQPQPPSALNQAQQQLVPSSSTSIPTTITTATGKAGQVCQTTTSCIQAGGPQMMHVCGHLQAVSTSTATLAASPQQVQTVQTAQQQSQQQSVTPGTTSTLQAISATPTVGTSTVSIVQNAAACTLSRPLLTNVIAQPQQSLAMQQQGQRSSQSSQSQQQHQLIAQPQQITATTINNYGQKSQLPYVHYVVGTTSGTQQIINQDVTPVSQRALCPPMQAALSSAECSPIVADSASESSNVPSPQEAYNKATAQQDLHQINIDPNDTNALLSATTLSIHEEMLRFQQRKIDELQRELHRSQQQLKHQQQVILAAKKAQQKKRQDEEDDQKSQAEIWLRQLDINKLNKFHIQLFVQHKKQQQQLQAQISEHEVLATTEQKLQEELHVEQAVQDIVRLIRQDARTALLIVQLLRRYQLERNQELVNAVQAAEEQNTSEQAQLINAEAEQPNSVMTVQEESPQLISCSEQQPSCSPAVVQYNNAQQQSQPDISSQMISSPSPPSSKPKTKKKLLNSRGIQPKAELKERKEKSSPTIDMEEIFRKVLEDASRALMNDSEKSTSAGLDYVSPGMSPHSVDGVSQSQQPQQQQLESQKPNEQSQVQQSQQSEAQQQSPQQTQYIIGSTIPQSDSCKVYSGCGGFMQPKQSPSNFNGTPVVNSMESSEDRYEERVEVIEENATVQSAVNTSYQQYSKNQAFDDLMDVLRDDQAGVGEPKHNDGDYEIGNYGSDELASLLGEDWMDHDSTVQTTPGYTQDVEQPMDEQPSPEMVSNSKNSQLSDSSNKECTTQVATEDSNDQGLCMEWLDMMLPSPDQNSLPAGQDQIIVGNTFG</sequence>
<dbReference type="PANTHER" id="PTHR22793">
    <property type="entry name" value="MYOCARDIN-RELATED TRANSCRIPTION FACTOR-RELATED"/>
    <property type="match status" value="1"/>
</dbReference>
<keyword evidence="10" id="KW-0732">Signal</keyword>
<feature type="repeat" description="RPEL" evidence="7">
    <location>
        <begin position="59"/>
        <end position="84"/>
    </location>
</feature>
<feature type="compositionally biased region" description="Polar residues" evidence="9">
    <location>
        <begin position="1270"/>
        <end position="1281"/>
    </location>
</feature>
<feature type="region of interest" description="Disordered" evidence="9">
    <location>
        <begin position="1079"/>
        <end position="1143"/>
    </location>
</feature>
<evidence type="ECO:0000256" key="6">
    <source>
        <dbReference type="ARBA" id="ARBA00023242"/>
    </source>
</evidence>
<dbReference type="GO" id="GO:0045944">
    <property type="term" value="P:positive regulation of transcription by RNA polymerase II"/>
    <property type="evidence" value="ECO:0007669"/>
    <property type="project" value="TreeGrafter"/>
</dbReference>
<proteinExistence type="predicted"/>
<evidence type="ECO:0000256" key="8">
    <source>
        <dbReference type="SAM" id="Coils"/>
    </source>
</evidence>
<dbReference type="InterPro" id="IPR004018">
    <property type="entry name" value="RPEL_repeat"/>
</dbReference>
<feature type="signal peptide" evidence="10">
    <location>
        <begin position="1"/>
        <end position="19"/>
    </location>
</feature>
<feature type="region of interest" description="Disordered" evidence="9">
    <location>
        <begin position="761"/>
        <end position="780"/>
    </location>
</feature>
<feature type="compositionally biased region" description="Low complexity" evidence="9">
    <location>
        <begin position="1106"/>
        <end position="1143"/>
    </location>
</feature>
<protein>
    <submittedName>
        <fullName evidence="13">SAP domain-containing protein</fullName>
    </submittedName>
</protein>
<dbReference type="PROSITE" id="PS51073">
    <property type="entry name" value="RPEL"/>
    <property type="match status" value="1"/>
</dbReference>
<keyword evidence="6" id="KW-0539">Nucleus</keyword>
<dbReference type="STRING" id="451379.A0A0N5AA29"/>
<dbReference type="GO" id="GO:0003713">
    <property type="term" value="F:transcription coactivator activity"/>
    <property type="evidence" value="ECO:0007669"/>
    <property type="project" value="TreeGrafter"/>
</dbReference>
<dbReference type="Gene3D" id="6.10.150.10">
    <property type="match status" value="1"/>
</dbReference>
<dbReference type="Gene3D" id="1.10.720.30">
    <property type="entry name" value="SAP domain"/>
    <property type="match status" value="1"/>
</dbReference>
<organism evidence="12 13">
    <name type="scientific">Syphacia muris</name>
    <dbReference type="NCBI Taxonomy" id="451379"/>
    <lineage>
        <taxon>Eukaryota</taxon>
        <taxon>Metazoa</taxon>
        <taxon>Ecdysozoa</taxon>
        <taxon>Nematoda</taxon>
        <taxon>Chromadorea</taxon>
        <taxon>Rhabditida</taxon>
        <taxon>Spirurina</taxon>
        <taxon>Oxyuridomorpha</taxon>
        <taxon>Oxyuroidea</taxon>
        <taxon>Oxyuridae</taxon>
        <taxon>Syphacia</taxon>
    </lineage>
</organism>
<dbReference type="InterPro" id="IPR036361">
    <property type="entry name" value="SAP_dom_sf"/>
</dbReference>
<evidence type="ECO:0000313" key="12">
    <source>
        <dbReference type="Proteomes" id="UP000046393"/>
    </source>
</evidence>
<evidence type="ECO:0000256" key="5">
    <source>
        <dbReference type="ARBA" id="ARBA00023163"/>
    </source>
</evidence>
<evidence type="ECO:0000256" key="9">
    <source>
        <dbReference type="SAM" id="MobiDB-lite"/>
    </source>
</evidence>
<feature type="compositionally biased region" description="Basic and acidic residues" evidence="9">
    <location>
        <begin position="1048"/>
        <end position="1057"/>
    </location>
</feature>
<evidence type="ECO:0000313" key="13">
    <source>
        <dbReference type="WBParaSite" id="SMUV_0000099201-mRNA-1"/>
    </source>
</evidence>
<dbReference type="SMART" id="SM00707">
    <property type="entry name" value="RPEL"/>
    <property type="match status" value="1"/>
</dbReference>
<dbReference type="Pfam" id="PF02755">
    <property type="entry name" value="RPEL"/>
    <property type="match status" value="1"/>
</dbReference>
<dbReference type="WBParaSite" id="SMUV_0000099201-mRNA-1">
    <property type="protein sequence ID" value="SMUV_0000099201-mRNA-1"/>
    <property type="gene ID" value="SMUV_0000099201"/>
</dbReference>
<dbReference type="PROSITE" id="PS50800">
    <property type="entry name" value="SAP"/>
    <property type="match status" value="1"/>
</dbReference>
<feature type="chain" id="PRO_5005892883" evidence="10">
    <location>
        <begin position="20"/>
        <end position="1355"/>
    </location>
</feature>
<comment type="subcellular location">
    <subcellularLocation>
        <location evidence="1">Nucleus</location>
    </subcellularLocation>
</comment>
<keyword evidence="3" id="KW-0805">Transcription regulation</keyword>
<dbReference type="PANTHER" id="PTHR22793:SF12">
    <property type="entry name" value="MYOCARDIN-RELATED TRANSCRIPTION FACTOR, ISOFORM H"/>
    <property type="match status" value="1"/>
</dbReference>